<proteinExistence type="predicted"/>
<sequence>MNGSAAVIRLSLSGACLLLAACQTELTAPAHETGFERVVDAEGRSLLIPKACRRYDGDGQLVPEEDVLALPLGCANNANLLRMVERRGDVLRGRETGPTLAAPVGRAAQSYLEGFETEEKRRRRQEQAAQNAISGGAR</sequence>
<dbReference type="EMBL" id="CP076114">
    <property type="protein sequence ID" value="UUD65795.1"/>
    <property type="molecule type" value="Genomic_DNA"/>
</dbReference>
<accession>A0ABY5JDU9</accession>
<feature type="chain" id="PRO_5045543308" description="Lipoprotein" evidence="2">
    <location>
        <begin position="21"/>
        <end position="138"/>
    </location>
</feature>
<feature type="signal peptide" evidence="2">
    <location>
        <begin position="1"/>
        <end position="20"/>
    </location>
</feature>
<protein>
    <recommendedName>
        <fullName evidence="5">Lipoprotein</fullName>
    </recommendedName>
</protein>
<evidence type="ECO:0000256" key="2">
    <source>
        <dbReference type="SAM" id="SignalP"/>
    </source>
</evidence>
<reference evidence="3" key="1">
    <citation type="submission" date="2021-05" db="EMBL/GenBank/DDBJ databases">
        <title>Complete genome sequence of Pseudomonas seleniipraecipitans strain D1-6.</title>
        <authorList>
            <person name="Lafi F."/>
            <person name="Eida A."/>
            <person name="Alam I."/>
            <person name="Hert H."/>
            <person name="Saad M."/>
        </authorList>
    </citation>
    <scope>NUCLEOTIDE SEQUENCE</scope>
    <source>
        <strain evidence="3">D1-6</strain>
    </source>
</reference>
<keyword evidence="2" id="KW-0732">Signal</keyword>
<organism evidence="3 4">
    <name type="scientific">Phytopseudomonas seleniipraecipitans</name>
    <dbReference type="NCBI Taxonomy" id="640205"/>
    <lineage>
        <taxon>Bacteria</taxon>
        <taxon>Pseudomonadati</taxon>
        <taxon>Pseudomonadota</taxon>
        <taxon>Gammaproteobacteria</taxon>
        <taxon>Pseudomonadales</taxon>
        <taxon>Pseudomonadaceae</taxon>
        <taxon>Phytopseudomonas</taxon>
    </lineage>
</organism>
<gene>
    <name evidence="3" type="ORF">D16iCDA_09145</name>
</gene>
<keyword evidence="4" id="KW-1185">Reference proteome</keyword>
<feature type="region of interest" description="Disordered" evidence="1">
    <location>
        <begin position="117"/>
        <end position="138"/>
    </location>
</feature>
<evidence type="ECO:0000313" key="3">
    <source>
        <dbReference type="EMBL" id="UUD65795.1"/>
    </source>
</evidence>
<evidence type="ECO:0000313" key="4">
    <source>
        <dbReference type="Proteomes" id="UP000887421"/>
    </source>
</evidence>
<evidence type="ECO:0000256" key="1">
    <source>
        <dbReference type="SAM" id="MobiDB-lite"/>
    </source>
</evidence>
<evidence type="ECO:0008006" key="5">
    <source>
        <dbReference type="Google" id="ProtNLM"/>
    </source>
</evidence>
<name>A0ABY5JDU9_9GAMM</name>
<dbReference type="Proteomes" id="UP000887421">
    <property type="component" value="Chromosome"/>
</dbReference>